<dbReference type="GO" id="GO:0016705">
    <property type="term" value="F:oxidoreductase activity, acting on paired donors, with incorporation or reduction of molecular oxygen"/>
    <property type="evidence" value="ECO:0007669"/>
    <property type="project" value="InterPro"/>
</dbReference>
<feature type="compositionally biased region" description="Basic and acidic residues" evidence="7">
    <location>
        <begin position="169"/>
        <end position="183"/>
    </location>
</feature>
<dbReference type="Proteomes" id="UP000800041">
    <property type="component" value="Unassembled WGS sequence"/>
</dbReference>
<evidence type="ECO:0000256" key="5">
    <source>
        <dbReference type="PIRSR" id="PIRSR602403-1"/>
    </source>
</evidence>
<dbReference type="InterPro" id="IPR050121">
    <property type="entry name" value="Cytochrome_P450_monoxygenase"/>
</dbReference>
<dbReference type="InterPro" id="IPR017972">
    <property type="entry name" value="Cyt_P450_CS"/>
</dbReference>
<dbReference type="AlphaFoldDB" id="A0A6G1GLD4"/>
<evidence type="ECO:0000256" key="1">
    <source>
        <dbReference type="ARBA" id="ARBA00001971"/>
    </source>
</evidence>
<evidence type="ECO:0000313" key="8">
    <source>
        <dbReference type="EMBL" id="KAF1981567.1"/>
    </source>
</evidence>
<dbReference type="OrthoDB" id="1470350at2759"/>
<dbReference type="Pfam" id="PF00067">
    <property type="entry name" value="p450"/>
    <property type="match status" value="1"/>
</dbReference>
<evidence type="ECO:0000256" key="6">
    <source>
        <dbReference type="RuleBase" id="RU000461"/>
    </source>
</evidence>
<gene>
    <name evidence="8" type="ORF">K402DRAFT_342211</name>
</gene>
<feature type="binding site" description="axial binding residue" evidence="5">
    <location>
        <position position="380"/>
    </location>
    <ligand>
        <name>heme</name>
        <dbReference type="ChEBI" id="CHEBI:30413"/>
    </ligand>
    <ligandPart>
        <name>Fe</name>
        <dbReference type="ChEBI" id="CHEBI:18248"/>
    </ligandPart>
</feature>
<evidence type="ECO:0000256" key="4">
    <source>
        <dbReference type="ARBA" id="ARBA00023004"/>
    </source>
</evidence>
<evidence type="ECO:0000256" key="7">
    <source>
        <dbReference type="SAM" id="MobiDB-lite"/>
    </source>
</evidence>
<dbReference type="InterPro" id="IPR002403">
    <property type="entry name" value="Cyt_P450_E_grp-IV"/>
</dbReference>
<evidence type="ECO:0000256" key="3">
    <source>
        <dbReference type="ARBA" id="ARBA00022723"/>
    </source>
</evidence>
<dbReference type="GO" id="GO:0005506">
    <property type="term" value="F:iron ion binding"/>
    <property type="evidence" value="ECO:0007669"/>
    <property type="project" value="InterPro"/>
</dbReference>
<keyword evidence="9" id="KW-1185">Reference proteome</keyword>
<dbReference type="SUPFAM" id="SSF48264">
    <property type="entry name" value="Cytochrome P450"/>
    <property type="match status" value="1"/>
</dbReference>
<dbReference type="EMBL" id="ML977197">
    <property type="protein sequence ID" value="KAF1981567.1"/>
    <property type="molecule type" value="Genomic_DNA"/>
</dbReference>
<dbReference type="GO" id="GO:0004497">
    <property type="term" value="F:monooxygenase activity"/>
    <property type="evidence" value="ECO:0007669"/>
    <property type="project" value="UniProtKB-KW"/>
</dbReference>
<dbReference type="InterPro" id="IPR001128">
    <property type="entry name" value="Cyt_P450"/>
</dbReference>
<dbReference type="InterPro" id="IPR036396">
    <property type="entry name" value="Cyt_P450_sf"/>
</dbReference>
<dbReference type="GO" id="GO:0020037">
    <property type="term" value="F:heme binding"/>
    <property type="evidence" value="ECO:0007669"/>
    <property type="project" value="InterPro"/>
</dbReference>
<protein>
    <submittedName>
        <fullName evidence="8">Cytochrome P450</fullName>
    </submittedName>
</protein>
<dbReference type="PRINTS" id="PR00465">
    <property type="entry name" value="EP450IV"/>
</dbReference>
<keyword evidence="4 5" id="KW-0408">Iron</keyword>
<sequence>PILRTGPSSISVASVEGLRIVYVGAFDKDGSYNDFRNFGGWFRGLFGEKGRSVRNMMSTLAHAPHRERKKMLSKVYSKSYLAHSSDMALISRVLVNERLLPMLRRAIEARQELVDVFELNLAVGQDFITAFLLGLEDSSDLIGDEKERITIEREFLTVCEKVLRKEDEKRKITDEKEAKRDSMSPENSGEPVVFQQMYEKLAPLGSMSGPEKNLLPTIASELLDHIGAGRDTIAITLTYAMYELSRRPALQGCLHEELRTLKQHACHPGNSLPSPSSINALPLLHAISPETLRLYPPSPNPQSRVVPAGGVELHSFLVPPGTIISSAPYVLHMNPAIFRSPKEYNPLRWLPKSSSGCSTSSELAAKRARFWPFSSGERKCIGSHFAEQIVKLVLVAMYSNSKTAVEDDTGIEPIDSNLGFPKGRKLVLRFENVEKEKVGFAVVDKPKT</sequence>
<dbReference type="Gene3D" id="1.10.630.10">
    <property type="entry name" value="Cytochrome P450"/>
    <property type="match status" value="1"/>
</dbReference>
<name>A0A6G1GLD4_9PEZI</name>
<keyword evidence="3 5" id="KW-0479">Metal-binding</keyword>
<accession>A0A6G1GLD4</accession>
<evidence type="ECO:0000313" key="9">
    <source>
        <dbReference type="Proteomes" id="UP000800041"/>
    </source>
</evidence>
<dbReference type="PRINTS" id="PR00385">
    <property type="entry name" value="P450"/>
</dbReference>
<dbReference type="PROSITE" id="PS00086">
    <property type="entry name" value="CYTOCHROME_P450"/>
    <property type="match status" value="1"/>
</dbReference>
<keyword evidence="6" id="KW-0503">Monooxygenase</keyword>
<feature type="region of interest" description="Disordered" evidence="7">
    <location>
        <begin position="169"/>
        <end position="190"/>
    </location>
</feature>
<reference evidence="8" key="1">
    <citation type="journal article" date="2020" name="Stud. Mycol.">
        <title>101 Dothideomycetes genomes: a test case for predicting lifestyles and emergence of pathogens.</title>
        <authorList>
            <person name="Haridas S."/>
            <person name="Albert R."/>
            <person name="Binder M."/>
            <person name="Bloem J."/>
            <person name="Labutti K."/>
            <person name="Salamov A."/>
            <person name="Andreopoulos B."/>
            <person name="Baker S."/>
            <person name="Barry K."/>
            <person name="Bills G."/>
            <person name="Bluhm B."/>
            <person name="Cannon C."/>
            <person name="Castanera R."/>
            <person name="Culley D."/>
            <person name="Daum C."/>
            <person name="Ezra D."/>
            <person name="Gonzalez J."/>
            <person name="Henrissat B."/>
            <person name="Kuo A."/>
            <person name="Liang C."/>
            <person name="Lipzen A."/>
            <person name="Lutzoni F."/>
            <person name="Magnuson J."/>
            <person name="Mondo S."/>
            <person name="Nolan M."/>
            <person name="Ohm R."/>
            <person name="Pangilinan J."/>
            <person name="Park H.-J."/>
            <person name="Ramirez L."/>
            <person name="Alfaro M."/>
            <person name="Sun H."/>
            <person name="Tritt A."/>
            <person name="Yoshinaga Y."/>
            <person name="Zwiers L.-H."/>
            <person name="Turgeon B."/>
            <person name="Goodwin S."/>
            <person name="Spatafora J."/>
            <person name="Crous P."/>
            <person name="Grigoriev I."/>
        </authorList>
    </citation>
    <scope>NUCLEOTIDE SEQUENCE</scope>
    <source>
        <strain evidence="8">CBS 113979</strain>
    </source>
</reference>
<dbReference type="PANTHER" id="PTHR24305">
    <property type="entry name" value="CYTOCHROME P450"/>
    <property type="match status" value="1"/>
</dbReference>
<dbReference type="PANTHER" id="PTHR24305:SF166">
    <property type="entry name" value="CYTOCHROME P450 12A4, MITOCHONDRIAL-RELATED"/>
    <property type="match status" value="1"/>
</dbReference>
<organism evidence="8 9">
    <name type="scientific">Aulographum hederae CBS 113979</name>
    <dbReference type="NCBI Taxonomy" id="1176131"/>
    <lineage>
        <taxon>Eukaryota</taxon>
        <taxon>Fungi</taxon>
        <taxon>Dikarya</taxon>
        <taxon>Ascomycota</taxon>
        <taxon>Pezizomycotina</taxon>
        <taxon>Dothideomycetes</taxon>
        <taxon>Pleosporomycetidae</taxon>
        <taxon>Aulographales</taxon>
        <taxon>Aulographaceae</taxon>
    </lineage>
</organism>
<comment type="similarity">
    <text evidence="2 6">Belongs to the cytochrome P450 family.</text>
</comment>
<comment type="cofactor">
    <cofactor evidence="1 5">
        <name>heme</name>
        <dbReference type="ChEBI" id="CHEBI:30413"/>
    </cofactor>
</comment>
<keyword evidence="6" id="KW-0560">Oxidoreductase</keyword>
<feature type="non-terminal residue" evidence="8">
    <location>
        <position position="1"/>
    </location>
</feature>
<evidence type="ECO:0000256" key="2">
    <source>
        <dbReference type="ARBA" id="ARBA00010617"/>
    </source>
</evidence>
<proteinExistence type="inferred from homology"/>
<keyword evidence="5 6" id="KW-0349">Heme</keyword>